<dbReference type="EMBL" id="JAFFGZ010000001">
    <property type="protein sequence ID" value="KAK4647560.1"/>
    <property type="molecule type" value="Genomic_DNA"/>
</dbReference>
<name>A0ABR0FX75_9PEZI</name>
<dbReference type="RefSeq" id="XP_062736536.1">
    <property type="nucleotide sequence ID" value="XM_062871760.1"/>
</dbReference>
<accession>A0ABR0FX75</accession>
<reference evidence="1 2" key="1">
    <citation type="journal article" date="2023" name="bioRxiv">
        <title>High-quality genome assemblies of four members of thePodospora anserinaspecies complex.</title>
        <authorList>
            <person name="Ament-Velasquez S.L."/>
            <person name="Vogan A.A."/>
            <person name="Wallerman O."/>
            <person name="Hartmann F."/>
            <person name="Gautier V."/>
            <person name="Silar P."/>
            <person name="Giraud T."/>
            <person name="Johannesson H."/>
        </authorList>
    </citation>
    <scope>NUCLEOTIDE SEQUENCE [LARGE SCALE GENOMIC DNA]</scope>
    <source>
        <strain evidence="1 2">CBS 112042</strain>
    </source>
</reference>
<protein>
    <submittedName>
        <fullName evidence="1">Uncharacterized protein</fullName>
    </submittedName>
</protein>
<gene>
    <name evidence="1" type="ORF">QC761_0002210</name>
</gene>
<keyword evidence="2" id="KW-1185">Reference proteome</keyword>
<organism evidence="1 2">
    <name type="scientific">Podospora bellae-mahoneyi</name>
    <dbReference type="NCBI Taxonomy" id="2093777"/>
    <lineage>
        <taxon>Eukaryota</taxon>
        <taxon>Fungi</taxon>
        <taxon>Dikarya</taxon>
        <taxon>Ascomycota</taxon>
        <taxon>Pezizomycotina</taxon>
        <taxon>Sordariomycetes</taxon>
        <taxon>Sordariomycetidae</taxon>
        <taxon>Sordariales</taxon>
        <taxon>Podosporaceae</taxon>
        <taxon>Podospora</taxon>
    </lineage>
</organism>
<dbReference type="Proteomes" id="UP001322138">
    <property type="component" value="Unassembled WGS sequence"/>
</dbReference>
<comment type="caution">
    <text evidence="1">The sequence shown here is derived from an EMBL/GenBank/DDBJ whole genome shotgun (WGS) entry which is preliminary data.</text>
</comment>
<evidence type="ECO:0000313" key="2">
    <source>
        <dbReference type="Proteomes" id="UP001322138"/>
    </source>
</evidence>
<sequence>MSLHSLPLAYNGHRLHDGTLLPRQRSLLSPHALQNVRIPNLTHILMALDPVPQRRLSQRLGHASLPKRKLNIIQPSPILLQHPPPQFLDLLLHLSHPHILQILKFCVPAHALKERNAIPRPFARLRRQDPPGPSKYLLNASGGRSMASAMREVKEMDISPMRFMYSVNVSRKLGKMDEEGHWLGARRLSYKGASGPGRVCSVDKSICSRWSIPPAVISAERRE</sequence>
<proteinExistence type="predicted"/>
<dbReference type="GeneID" id="87890815"/>
<evidence type="ECO:0000313" key="1">
    <source>
        <dbReference type="EMBL" id="KAK4647560.1"/>
    </source>
</evidence>